<dbReference type="RefSeq" id="WP_116223716.1">
    <property type="nucleotide sequence ID" value="NZ_AP018437.1"/>
</dbReference>
<evidence type="ECO:0000313" key="2">
    <source>
        <dbReference type="EMBL" id="REG10545.1"/>
    </source>
</evidence>
<reference evidence="2 3" key="1">
    <citation type="submission" date="2018-08" db="EMBL/GenBank/DDBJ databases">
        <title>Genomic Encyclopedia of Type Strains, Phase IV (KMG-IV): sequencing the most valuable type-strain genomes for metagenomic binning, comparative biology and taxonomic classification.</title>
        <authorList>
            <person name="Goeker M."/>
        </authorList>
    </citation>
    <scope>NUCLEOTIDE SEQUENCE [LARGE SCALE GENOMIC DNA]</scope>
    <source>
        <strain evidence="2 3">DSM 23923</strain>
    </source>
</reference>
<protein>
    <submittedName>
        <fullName evidence="2">Uncharacterized protein</fullName>
    </submittedName>
</protein>
<dbReference type="Proteomes" id="UP000256388">
    <property type="component" value="Unassembled WGS sequence"/>
</dbReference>
<keyword evidence="1" id="KW-0472">Membrane</keyword>
<dbReference type="AlphaFoldDB" id="A0A347ZU90"/>
<sequence length="77" mass="8509">MSKRTISKVFFIFGIVLQILSLAADVIGIGEGNMFGWKQFIGVEVGLVAIVIGYWLRGGKAEKKEVNSHGKKEIEKK</sequence>
<keyword evidence="1" id="KW-1133">Transmembrane helix</keyword>
<organism evidence="2 3">
    <name type="scientific">Pelolinea submarina</name>
    <dbReference type="NCBI Taxonomy" id="913107"/>
    <lineage>
        <taxon>Bacteria</taxon>
        <taxon>Bacillati</taxon>
        <taxon>Chloroflexota</taxon>
        <taxon>Anaerolineae</taxon>
        <taxon>Anaerolineales</taxon>
        <taxon>Anaerolineaceae</taxon>
        <taxon>Pelolinea</taxon>
    </lineage>
</organism>
<keyword evidence="1" id="KW-0812">Transmembrane</keyword>
<evidence type="ECO:0000256" key="1">
    <source>
        <dbReference type="SAM" id="Phobius"/>
    </source>
</evidence>
<feature type="transmembrane region" description="Helical" evidence="1">
    <location>
        <begin position="39"/>
        <end position="56"/>
    </location>
</feature>
<proteinExistence type="predicted"/>
<evidence type="ECO:0000313" key="3">
    <source>
        <dbReference type="Proteomes" id="UP000256388"/>
    </source>
</evidence>
<keyword evidence="3" id="KW-1185">Reference proteome</keyword>
<name>A0A347ZU90_9CHLR</name>
<dbReference type="EMBL" id="QUMS01000001">
    <property type="protein sequence ID" value="REG10545.1"/>
    <property type="molecule type" value="Genomic_DNA"/>
</dbReference>
<accession>A0A347ZU90</accession>
<gene>
    <name evidence="2" type="ORF">DFR64_0404</name>
</gene>
<comment type="caution">
    <text evidence="2">The sequence shown here is derived from an EMBL/GenBank/DDBJ whole genome shotgun (WGS) entry which is preliminary data.</text>
</comment>